<dbReference type="AlphaFoldDB" id="A0AAV4VIY0"/>
<comment type="caution">
    <text evidence="1">The sequence shown here is derived from an EMBL/GenBank/DDBJ whole genome shotgun (WGS) entry which is preliminary data.</text>
</comment>
<reference evidence="1 2" key="1">
    <citation type="submission" date="2021-06" db="EMBL/GenBank/DDBJ databases">
        <title>Caerostris darwini draft genome.</title>
        <authorList>
            <person name="Kono N."/>
            <person name="Arakawa K."/>
        </authorList>
    </citation>
    <scope>NUCLEOTIDE SEQUENCE [LARGE SCALE GENOMIC DNA]</scope>
</reference>
<protein>
    <submittedName>
        <fullName evidence="1">Uncharacterized protein</fullName>
    </submittedName>
</protein>
<gene>
    <name evidence="1" type="ORF">CDAR_614491</name>
</gene>
<accession>A0AAV4VIY0</accession>
<evidence type="ECO:0000313" key="1">
    <source>
        <dbReference type="EMBL" id="GIY69794.1"/>
    </source>
</evidence>
<sequence length="232" mass="26255">MVIRICEFCNAYVADFEVHTCRNFGNQHRQSSATLNRSSSVDIDQDIDLRTERMHYEVRTPSVNPTHSSWELSICPNIRQKTDCEETAAAEVSSQYGVANQNAYNPQFSDFLFPGMVHGEENQTVSAYSLQPSEGNSAIVNQNPQFCEAWNPNPDVNAPLPVAEPCVLPGFQQTFGQRNAVIHQLDHHPNASSEMQCSGIYHMEEMPTHIVSDFNESDMHQSIVYRKMMKQL</sequence>
<name>A0AAV4VIY0_9ARAC</name>
<proteinExistence type="predicted"/>
<evidence type="ECO:0000313" key="2">
    <source>
        <dbReference type="Proteomes" id="UP001054837"/>
    </source>
</evidence>
<dbReference type="Proteomes" id="UP001054837">
    <property type="component" value="Unassembled WGS sequence"/>
</dbReference>
<organism evidence="1 2">
    <name type="scientific">Caerostris darwini</name>
    <dbReference type="NCBI Taxonomy" id="1538125"/>
    <lineage>
        <taxon>Eukaryota</taxon>
        <taxon>Metazoa</taxon>
        <taxon>Ecdysozoa</taxon>
        <taxon>Arthropoda</taxon>
        <taxon>Chelicerata</taxon>
        <taxon>Arachnida</taxon>
        <taxon>Araneae</taxon>
        <taxon>Araneomorphae</taxon>
        <taxon>Entelegynae</taxon>
        <taxon>Araneoidea</taxon>
        <taxon>Araneidae</taxon>
        <taxon>Caerostris</taxon>
    </lineage>
</organism>
<dbReference type="EMBL" id="BPLQ01013101">
    <property type="protein sequence ID" value="GIY69794.1"/>
    <property type="molecule type" value="Genomic_DNA"/>
</dbReference>
<keyword evidence="2" id="KW-1185">Reference proteome</keyword>